<dbReference type="InterPro" id="IPR036457">
    <property type="entry name" value="PPM-type-like_dom_sf"/>
</dbReference>
<dbReference type="EMBL" id="UOFL01000058">
    <property type="protein sequence ID" value="VAW74464.1"/>
    <property type="molecule type" value="Genomic_DNA"/>
</dbReference>
<proteinExistence type="predicted"/>
<dbReference type="GO" id="GO:0016791">
    <property type="term" value="F:phosphatase activity"/>
    <property type="evidence" value="ECO:0007669"/>
    <property type="project" value="TreeGrafter"/>
</dbReference>
<keyword evidence="2" id="KW-0812">Transmembrane</keyword>
<organism evidence="4">
    <name type="scientific">hydrothermal vent metagenome</name>
    <dbReference type="NCBI Taxonomy" id="652676"/>
    <lineage>
        <taxon>unclassified sequences</taxon>
        <taxon>metagenomes</taxon>
        <taxon>ecological metagenomes</taxon>
    </lineage>
</organism>
<dbReference type="AlphaFoldDB" id="A0A3B0YZS5"/>
<keyword evidence="2" id="KW-0472">Membrane</keyword>
<dbReference type="PANTHER" id="PTHR43156">
    <property type="entry name" value="STAGE II SPORULATION PROTEIN E-RELATED"/>
    <property type="match status" value="1"/>
</dbReference>
<dbReference type="SUPFAM" id="SSF81606">
    <property type="entry name" value="PP2C-like"/>
    <property type="match status" value="1"/>
</dbReference>
<sequence>MVEKNQYSRISEQKSCKTILTAELYRVERDSQQQAGWFMAVCLVLIYFIILLQAEALQENYREFIDTMVIIMLGWFVGYSLLIRQGYYHRVLKYINILFQISMVSIFIIVSADMMGTKFALSSVASLYYMVVIGISSLTMNPFLCLLAGSLVAGQFLGMYVFIFHDDLFGLNADIKAEQALFGWASMIVRSVIFLIVGIAAMLMARKARSLLETVVVQVRYEEELNFLERDISHAAEIQKQLVPTKQPDFPRLVIESYYQPSKEVGGDYFDFIERADQKKLVVIADVAGKGFSAAMVMSNIQAMIQVLAQQDISMEGLASIVNQTVIKNSARGCFISMVYFEFYPDREYFRYLNCGHNPPLLFNQAGVQILEANAPVIGVAEGEYCIAPMIEYANGDLIFTYTDGLSELRNEQRELLGEQKIEAILHSQRDLDAAQIKQHVLQEVSQFRGQTAPTDDLSFMVIKRKAAEG</sequence>
<evidence type="ECO:0000259" key="3">
    <source>
        <dbReference type="SMART" id="SM00331"/>
    </source>
</evidence>
<dbReference type="InterPro" id="IPR052016">
    <property type="entry name" value="Bact_Sigma-Reg"/>
</dbReference>
<name>A0A3B0YZS5_9ZZZZ</name>
<feature type="transmembrane region" description="Helical" evidence="2">
    <location>
        <begin position="118"/>
        <end position="136"/>
    </location>
</feature>
<dbReference type="Pfam" id="PF07228">
    <property type="entry name" value="SpoIIE"/>
    <property type="match status" value="1"/>
</dbReference>
<evidence type="ECO:0000313" key="4">
    <source>
        <dbReference type="EMBL" id="VAW74464.1"/>
    </source>
</evidence>
<feature type="transmembrane region" description="Helical" evidence="2">
    <location>
        <begin position="35"/>
        <end position="52"/>
    </location>
</feature>
<dbReference type="InterPro" id="IPR001932">
    <property type="entry name" value="PPM-type_phosphatase-like_dom"/>
</dbReference>
<feature type="transmembrane region" description="Helical" evidence="2">
    <location>
        <begin position="94"/>
        <end position="112"/>
    </location>
</feature>
<feature type="transmembrane region" description="Helical" evidence="2">
    <location>
        <begin position="143"/>
        <end position="164"/>
    </location>
</feature>
<dbReference type="SMART" id="SM00331">
    <property type="entry name" value="PP2C_SIG"/>
    <property type="match status" value="1"/>
</dbReference>
<protein>
    <submittedName>
        <fullName evidence="4">Serine phosphatase RsbU, regulator of sigma subunit</fullName>
    </submittedName>
</protein>
<dbReference type="Gene3D" id="3.60.40.10">
    <property type="entry name" value="PPM-type phosphatase domain"/>
    <property type="match status" value="1"/>
</dbReference>
<reference evidence="4" key="1">
    <citation type="submission" date="2018-06" db="EMBL/GenBank/DDBJ databases">
        <authorList>
            <person name="Zhirakovskaya E."/>
        </authorList>
    </citation>
    <scope>NUCLEOTIDE SEQUENCE</scope>
</reference>
<feature type="transmembrane region" description="Helical" evidence="2">
    <location>
        <begin position="184"/>
        <end position="205"/>
    </location>
</feature>
<accession>A0A3B0YZS5</accession>
<feature type="transmembrane region" description="Helical" evidence="2">
    <location>
        <begin position="64"/>
        <end position="82"/>
    </location>
</feature>
<evidence type="ECO:0000256" key="2">
    <source>
        <dbReference type="SAM" id="Phobius"/>
    </source>
</evidence>
<evidence type="ECO:0000256" key="1">
    <source>
        <dbReference type="ARBA" id="ARBA00022801"/>
    </source>
</evidence>
<dbReference type="PANTHER" id="PTHR43156:SF2">
    <property type="entry name" value="STAGE II SPORULATION PROTEIN E"/>
    <property type="match status" value="1"/>
</dbReference>
<keyword evidence="1" id="KW-0378">Hydrolase</keyword>
<feature type="domain" description="PPM-type phosphatase" evidence="3">
    <location>
        <begin position="250"/>
        <end position="465"/>
    </location>
</feature>
<gene>
    <name evidence="4" type="ORF">MNBD_GAMMA12-194</name>
</gene>
<keyword evidence="2" id="KW-1133">Transmembrane helix</keyword>